<keyword evidence="8 10" id="KW-0904">Protein phosphatase</keyword>
<protein>
    <recommendedName>
        <fullName evidence="3 10">Protein phosphatase CheZ</fullName>
        <ecNumber evidence="10">3.1.3.-</ecNumber>
    </recommendedName>
    <alternativeName>
        <fullName evidence="9 10">Chemotaxis protein CheZ</fullName>
    </alternativeName>
</protein>
<sequence>MADEHKPLHERDKEAAELLGRIGRMARLLNESMRELGLEEEVRRASESIPDVCDRLNYIANMTESAANRSLSAIEVARPMQEKMGEEARELELRWQSWFDGPFDTPQVMNLVKETRAFLQQVPPASEEINAKLLEVIMAQEFQDITGQLVKKMIETMTSLEKELIEALLDYLPPEKSEQFVRARQQAKEQEQKDGSELLNGPAIKADGKEVVANQQQVDDLLDSLGF</sequence>
<reference evidence="12 13" key="1">
    <citation type="submission" date="2018-09" db="EMBL/GenBank/DDBJ databases">
        <title>Zymobacter palmae IAM14233 (=T109) whole genome analysis.</title>
        <authorList>
            <person name="Yanase H."/>
        </authorList>
    </citation>
    <scope>NUCLEOTIDE SEQUENCE [LARGE SCALE GENOMIC DNA]</scope>
    <source>
        <strain evidence="12 13">IAM14233</strain>
    </source>
</reference>
<evidence type="ECO:0000256" key="1">
    <source>
        <dbReference type="ARBA" id="ARBA00004496"/>
    </source>
</evidence>
<name>A0A348HFJ7_9GAMM</name>
<keyword evidence="5 10" id="KW-0145">Chemotaxis</keyword>
<accession>A0A348HFJ7</accession>
<evidence type="ECO:0000256" key="3">
    <source>
        <dbReference type="ARBA" id="ARBA00018484"/>
    </source>
</evidence>
<evidence type="ECO:0000256" key="11">
    <source>
        <dbReference type="PIRSR" id="PIRSR002884-1"/>
    </source>
</evidence>
<dbReference type="AlphaFoldDB" id="A0A348HFJ7"/>
<keyword evidence="6 10" id="KW-0283">Flagellar rotation</keyword>
<dbReference type="GO" id="GO:0009288">
    <property type="term" value="C:bacterial-type flagellum"/>
    <property type="evidence" value="ECO:0007669"/>
    <property type="project" value="InterPro"/>
</dbReference>
<dbReference type="Pfam" id="PF04344">
    <property type="entry name" value="CheZ"/>
    <property type="match status" value="1"/>
</dbReference>
<comment type="similarity">
    <text evidence="2 10">Belongs to the CheZ family.</text>
</comment>
<dbReference type="PANTHER" id="PTHR43693:SF1">
    <property type="entry name" value="PROTEIN PHOSPHATASE CHEZ"/>
    <property type="match status" value="1"/>
</dbReference>
<dbReference type="Proteomes" id="UP000267342">
    <property type="component" value="Chromosome"/>
</dbReference>
<dbReference type="EC" id="3.1.3.-" evidence="10"/>
<evidence type="ECO:0000256" key="2">
    <source>
        <dbReference type="ARBA" id="ARBA00005908"/>
    </source>
</evidence>
<evidence type="ECO:0000256" key="10">
    <source>
        <dbReference type="PIRNR" id="PIRNR002884"/>
    </source>
</evidence>
<dbReference type="EMBL" id="AP018933">
    <property type="protein sequence ID" value="BBG30399.1"/>
    <property type="molecule type" value="Genomic_DNA"/>
</dbReference>
<dbReference type="PANTHER" id="PTHR43693">
    <property type="entry name" value="PROTEIN PHOSPHATASE CHEZ"/>
    <property type="match status" value="1"/>
</dbReference>
<dbReference type="OrthoDB" id="9773007at2"/>
<organism evidence="12 13">
    <name type="scientific">Zymobacter palmae</name>
    <dbReference type="NCBI Taxonomy" id="33074"/>
    <lineage>
        <taxon>Bacteria</taxon>
        <taxon>Pseudomonadati</taxon>
        <taxon>Pseudomonadota</taxon>
        <taxon>Gammaproteobacteria</taxon>
        <taxon>Oceanospirillales</taxon>
        <taxon>Halomonadaceae</taxon>
        <taxon>Zymobacter group</taxon>
        <taxon>Zymobacter</taxon>
    </lineage>
</organism>
<keyword evidence="4 10" id="KW-0963">Cytoplasm</keyword>
<keyword evidence="7 10" id="KW-0378">Hydrolase</keyword>
<gene>
    <name evidence="12" type="ORF">ZBT109_1643</name>
</gene>
<comment type="subunit">
    <text evidence="10">Homodimer.</text>
</comment>
<dbReference type="RefSeq" id="WP_027705449.1">
    <property type="nucleotide sequence ID" value="NZ_AP018933.1"/>
</dbReference>
<evidence type="ECO:0000256" key="6">
    <source>
        <dbReference type="ARBA" id="ARBA00022779"/>
    </source>
</evidence>
<dbReference type="KEGG" id="zpl:ZBT109_1643"/>
<evidence type="ECO:0000313" key="13">
    <source>
        <dbReference type="Proteomes" id="UP000267342"/>
    </source>
</evidence>
<dbReference type="InterPro" id="IPR050992">
    <property type="entry name" value="CheZ_family_phosphatases"/>
</dbReference>
<proteinExistence type="inferred from homology"/>
<keyword evidence="13" id="KW-1185">Reference proteome</keyword>
<evidence type="ECO:0000256" key="9">
    <source>
        <dbReference type="ARBA" id="ARBA00029599"/>
    </source>
</evidence>
<comment type="function">
    <text evidence="10">Plays an important role in bacterial chemotaxis signal transduction pathway by accelerating the dephosphorylation of phosphorylated CheY (CheY-P).</text>
</comment>
<comment type="subcellular location">
    <subcellularLocation>
        <location evidence="1 10">Cytoplasm</location>
    </subcellularLocation>
</comment>
<feature type="site" description="Enhances dephosphorylation of CheY-P" evidence="11">
    <location>
        <position position="148"/>
    </location>
</feature>
<dbReference type="GO" id="GO:0006935">
    <property type="term" value="P:chemotaxis"/>
    <property type="evidence" value="ECO:0007669"/>
    <property type="project" value="UniProtKB-KW"/>
</dbReference>
<dbReference type="STRING" id="1123510.GCA_000620025_02411"/>
<dbReference type="PIRSF" id="PIRSF002884">
    <property type="entry name" value="CheZ"/>
    <property type="match status" value="1"/>
</dbReference>
<dbReference type="Gene3D" id="1.10.287.500">
    <property type="entry name" value="Helix hairpin bin"/>
    <property type="match status" value="1"/>
</dbReference>
<evidence type="ECO:0000256" key="5">
    <source>
        <dbReference type="ARBA" id="ARBA00022500"/>
    </source>
</evidence>
<dbReference type="GO" id="GO:0097588">
    <property type="term" value="P:archaeal or bacterial-type flagellum-dependent cell motility"/>
    <property type="evidence" value="ECO:0007669"/>
    <property type="project" value="UniProtKB-KW"/>
</dbReference>
<dbReference type="GO" id="GO:0004721">
    <property type="term" value="F:phosphoprotein phosphatase activity"/>
    <property type="evidence" value="ECO:0007669"/>
    <property type="project" value="UniProtKB-KW"/>
</dbReference>
<evidence type="ECO:0000256" key="4">
    <source>
        <dbReference type="ARBA" id="ARBA00022490"/>
    </source>
</evidence>
<evidence type="ECO:0000256" key="8">
    <source>
        <dbReference type="ARBA" id="ARBA00022912"/>
    </source>
</evidence>
<dbReference type="GO" id="GO:0050920">
    <property type="term" value="P:regulation of chemotaxis"/>
    <property type="evidence" value="ECO:0007669"/>
    <property type="project" value="InterPro"/>
</dbReference>
<dbReference type="SUPFAM" id="SSF75708">
    <property type="entry name" value="Chemotaxis phosphatase CheZ"/>
    <property type="match status" value="1"/>
</dbReference>
<dbReference type="InterPro" id="IPR007439">
    <property type="entry name" value="Chemotax_Pase_CheZ"/>
</dbReference>
<evidence type="ECO:0000313" key="12">
    <source>
        <dbReference type="EMBL" id="BBG30399.1"/>
    </source>
</evidence>
<evidence type="ECO:0000256" key="7">
    <source>
        <dbReference type="ARBA" id="ARBA00022801"/>
    </source>
</evidence>
<dbReference type="GO" id="GO:0005737">
    <property type="term" value="C:cytoplasm"/>
    <property type="evidence" value="ECO:0007669"/>
    <property type="project" value="UniProtKB-SubCell"/>
</dbReference>